<dbReference type="AlphaFoldDB" id="Q1MPK6"/>
<evidence type="ECO:0000259" key="1">
    <source>
        <dbReference type="Pfam" id="PF26154"/>
    </source>
</evidence>
<keyword evidence="4" id="KW-1185">Reference proteome</keyword>
<evidence type="ECO:0000259" key="2">
    <source>
        <dbReference type="Pfam" id="PF26159"/>
    </source>
</evidence>
<dbReference type="Pfam" id="PF26154">
    <property type="entry name" value="DUF8042"/>
    <property type="match status" value="1"/>
</dbReference>
<dbReference type="InterPro" id="IPR058356">
    <property type="entry name" value="DUF8043"/>
</dbReference>
<accession>Q1MPK6</accession>
<dbReference type="OrthoDB" id="9813744at2"/>
<feature type="domain" description="DUF8043" evidence="2">
    <location>
        <begin position="1"/>
        <end position="71"/>
    </location>
</feature>
<protein>
    <submittedName>
        <fullName evidence="3">Uncharacterized protein</fullName>
    </submittedName>
</protein>
<gene>
    <name evidence="3" type="ordered locus">LI1017</name>
</gene>
<evidence type="ECO:0000313" key="4">
    <source>
        <dbReference type="Proteomes" id="UP000002430"/>
    </source>
</evidence>
<dbReference type="EMBL" id="AM180252">
    <property type="protein sequence ID" value="CAJ55071.1"/>
    <property type="molecule type" value="Genomic_DNA"/>
</dbReference>
<organism evidence="3 4">
    <name type="scientific">Lawsonia intracellularis (strain PHE/MN1-00)</name>
    <dbReference type="NCBI Taxonomy" id="363253"/>
    <lineage>
        <taxon>Bacteria</taxon>
        <taxon>Pseudomonadati</taxon>
        <taxon>Thermodesulfobacteriota</taxon>
        <taxon>Desulfovibrionia</taxon>
        <taxon>Desulfovibrionales</taxon>
        <taxon>Desulfovibrionaceae</taxon>
        <taxon>Lawsonia</taxon>
    </lineage>
</organism>
<dbReference type="STRING" id="363253.LI1017"/>
<dbReference type="HOGENOM" id="CLU_1364343_0_0_7"/>
<dbReference type="eggNOG" id="ENOG5033BU4">
    <property type="taxonomic scope" value="Bacteria"/>
</dbReference>
<evidence type="ECO:0000313" key="3">
    <source>
        <dbReference type="EMBL" id="CAJ55071.1"/>
    </source>
</evidence>
<dbReference type="KEGG" id="lip:LI1017"/>
<dbReference type="RefSeq" id="WP_011527100.1">
    <property type="nucleotide sequence ID" value="NC_008011.1"/>
</dbReference>
<sequence length="201" mass="23101">MIIIDGNKTDMQIKNFSNLEEILLYAASDSRLENRIVTDVLLNDELFSELYPHQAEDIPTNEINSVEIRSIPFGEMAYNITEELLKVSNFIATGSKEVAQHFRRGEDDEGLELFQDLLDVIRDFMTMVSVLRTDFIVTDDNVFADCSEQISSLLSEMTDVLEQEDWIMLADLLEYELIPACERWNIIIEELRKAIQNNLGA</sequence>
<name>Q1MPK6_LAWIP</name>
<proteinExistence type="predicted"/>
<dbReference type="InterPro" id="IPR058355">
    <property type="entry name" value="DUF8042"/>
</dbReference>
<dbReference type="Pfam" id="PF26159">
    <property type="entry name" value="DUF8043"/>
    <property type="match status" value="1"/>
</dbReference>
<feature type="domain" description="DUF8042" evidence="1">
    <location>
        <begin position="75"/>
        <end position="193"/>
    </location>
</feature>
<dbReference type="Proteomes" id="UP000002430">
    <property type="component" value="Chromosome"/>
</dbReference>
<reference evidence="3 4" key="1">
    <citation type="submission" date="2005-11" db="EMBL/GenBank/DDBJ databases">
        <title>The complete genome sequence of Lawsonia intracellularis: the causative agent of proliferative enteropathy.</title>
        <authorList>
            <person name="Kaur K."/>
            <person name="Zhang Q."/>
            <person name="Beckler D."/>
            <person name="Munir S."/>
            <person name="Li L."/>
            <person name="Kinsley K."/>
            <person name="Herron L."/>
            <person name="Peterson A."/>
            <person name="May B."/>
            <person name="Singh S."/>
            <person name="Gebhart C."/>
            <person name="Kapur V."/>
        </authorList>
    </citation>
    <scope>NUCLEOTIDE SEQUENCE [LARGE SCALE GENOMIC DNA]</scope>
    <source>
        <strain evidence="3 4">PHE/MN1-00</strain>
    </source>
</reference>